<dbReference type="AlphaFoldDB" id="A0A1W6MQS6"/>
<name>A0A1W6MQS6_9HYPH</name>
<dbReference type="STRING" id="655015.B1812_01325"/>
<dbReference type="InterPro" id="IPR012334">
    <property type="entry name" value="Pectin_lyas_fold"/>
</dbReference>
<dbReference type="InterPro" id="IPR006311">
    <property type="entry name" value="TAT_signal"/>
</dbReference>
<dbReference type="OrthoDB" id="7521679at2"/>
<evidence type="ECO:0000313" key="1">
    <source>
        <dbReference type="EMBL" id="ARN79937.1"/>
    </source>
</evidence>
<dbReference type="Proteomes" id="UP000193978">
    <property type="component" value="Chromosome"/>
</dbReference>
<proteinExistence type="predicted"/>
<reference evidence="1 2" key="1">
    <citation type="submission" date="2017-02" db="EMBL/GenBank/DDBJ databases">
        <authorList>
            <person name="Peterson S.W."/>
        </authorList>
    </citation>
    <scope>NUCLEOTIDE SEQUENCE [LARGE SCALE GENOMIC DNA]</scope>
    <source>
        <strain evidence="1 2">S285</strain>
    </source>
</reference>
<gene>
    <name evidence="1" type="ORF">B1812_01325</name>
</gene>
<protein>
    <recommendedName>
        <fullName evidence="3">Right handed beta helix domain-containing protein</fullName>
    </recommendedName>
</protein>
<keyword evidence="2" id="KW-1185">Reference proteome</keyword>
<evidence type="ECO:0008006" key="3">
    <source>
        <dbReference type="Google" id="ProtNLM"/>
    </source>
</evidence>
<dbReference type="EMBL" id="CP019948">
    <property type="protein sequence ID" value="ARN79937.1"/>
    <property type="molecule type" value="Genomic_DNA"/>
</dbReference>
<organism evidence="1 2">
    <name type="scientific">Methylocystis bryophila</name>
    <dbReference type="NCBI Taxonomy" id="655015"/>
    <lineage>
        <taxon>Bacteria</taxon>
        <taxon>Pseudomonadati</taxon>
        <taxon>Pseudomonadota</taxon>
        <taxon>Alphaproteobacteria</taxon>
        <taxon>Hyphomicrobiales</taxon>
        <taxon>Methylocystaceae</taxon>
        <taxon>Methylocystis</taxon>
    </lineage>
</organism>
<dbReference type="PROSITE" id="PS51318">
    <property type="entry name" value="TAT"/>
    <property type="match status" value="1"/>
</dbReference>
<dbReference type="KEGG" id="mbry:B1812_01325"/>
<accession>A0A1W6MQS6</accession>
<dbReference type="SUPFAM" id="SSF51126">
    <property type="entry name" value="Pectin lyase-like"/>
    <property type="match status" value="1"/>
</dbReference>
<sequence>MEDRKKDPRNGDAPHRRGLLRGVAAGAASGLGLPAGLAQAKPPAERGSPAYGPVVYIEDFAPDFHGPDYDWSSAIYRAMESFPGNDKHLPGGTIIFANKHNLEAYKVKSTIVVRRQIHFLGVGLKAVLQFPPHIDGFHFINADKGLDAVYSSLTNLSILGMGSVLSPNGPGTGIKASVKITIDNCEIAQWYEYCVHFFTDSQGQGPDGWRISNSGIGSCAGTGFYVTGHNSNVGTMLNCFVTRCASGRAIHDDSFLGNTYVAVMCSYGGIYASGDATNHGNTCTFVGCYVEGGNPCYIAEPSVVIGGELSAIGNQDIPLGSALFFDGTNITNGLRYFASDSPGAFFDGKHTVENPPKKRRTASITFGGPPGSRDAHSLMGFREEGDNTGWGFRWVRLGQFGWNYAGASIGYYGLNFYTKNAQPANGFSRDLSNQGVGGVGFEVGFFLGSRQLKLTSDDGAPRRGAHVAGDICFNQNFRPGGVSHWRCVASGTPGDWEPVFEVSGKAYTVATLPKPGLHLQGARAQVTDAKAPSFLAPLVGGGSAVSPAFCNGAEWVAG</sequence>
<dbReference type="RefSeq" id="WP_085769988.1">
    <property type="nucleotide sequence ID" value="NZ_AP027149.1"/>
</dbReference>
<dbReference type="InterPro" id="IPR011050">
    <property type="entry name" value="Pectin_lyase_fold/virulence"/>
</dbReference>
<evidence type="ECO:0000313" key="2">
    <source>
        <dbReference type="Proteomes" id="UP000193978"/>
    </source>
</evidence>
<dbReference type="Gene3D" id="2.160.20.10">
    <property type="entry name" value="Single-stranded right-handed beta-helix, Pectin lyase-like"/>
    <property type="match status" value="1"/>
</dbReference>